<proteinExistence type="inferred from homology"/>
<name>A0A6J1HCF0_CUCMO</name>
<evidence type="ECO:0000259" key="8">
    <source>
        <dbReference type="PROSITE" id="PS01031"/>
    </source>
</evidence>
<evidence type="ECO:0000256" key="1">
    <source>
        <dbReference type="ARBA" id="ARBA00004162"/>
    </source>
</evidence>
<dbReference type="CDD" id="cd06464">
    <property type="entry name" value="ACD_sHsps-like"/>
    <property type="match status" value="1"/>
</dbReference>
<feature type="domain" description="SHSP" evidence="8">
    <location>
        <begin position="6"/>
        <end position="109"/>
    </location>
</feature>
<feature type="transmembrane region" description="Helical" evidence="7">
    <location>
        <begin position="257"/>
        <end position="275"/>
    </location>
</feature>
<accession>A0A6J1HCF0</accession>
<dbReference type="GeneID" id="111461557"/>
<keyword evidence="2" id="KW-1003">Cell membrane</keyword>
<dbReference type="PANTHER" id="PTHR43670:SF129">
    <property type="entry name" value="HSP20_ALPHA CRYSTALLIN FAMILY PROTEIN, EXPRESSED"/>
    <property type="match status" value="1"/>
</dbReference>
<dbReference type="AlphaFoldDB" id="A0A6J1HCF0"/>
<evidence type="ECO:0000256" key="3">
    <source>
        <dbReference type="ARBA" id="ARBA00022821"/>
    </source>
</evidence>
<dbReference type="Gene3D" id="2.60.40.790">
    <property type="match status" value="1"/>
</dbReference>
<reference evidence="10" key="1">
    <citation type="submission" date="2025-08" db="UniProtKB">
        <authorList>
            <consortium name="RefSeq"/>
        </authorList>
    </citation>
    <scope>IDENTIFICATION</scope>
    <source>
        <tissue evidence="10">Young leaves</tissue>
    </source>
</reference>
<dbReference type="PROSITE" id="PS01031">
    <property type="entry name" value="SHSP"/>
    <property type="match status" value="1"/>
</dbReference>
<evidence type="ECO:0000313" key="9">
    <source>
        <dbReference type="Proteomes" id="UP000504609"/>
    </source>
</evidence>
<dbReference type="KEGG" id="cmos:111461557"/>
<dbReference type="RefSeq" id="XP_022960894.1">
    <property type="nucleotide sequence ID" value="XM_023105126.1"/>
</dbReference>
<evidence type="ECO:0000256" key="2">
    <source>
        <dbReference type="ARBA" id="ARBA00022475"/>
    </source>
</evidence>
<evidence type="ECO:0000256" key="4">
    <source>
        <dbReference type="PROSITE-ProRule" id="PRU00285"/>
    </source>
</evidence>
<feature type="compositionally biased region" description="Pro residues" evidence="6">
    <location>
        <begin position="105"/>
        <end position="121"/>
    </location>
</feature>
<keyword evidence="9" id="KW-1185">Reference proteome</keyword>
<feature type="compositionally biased region" description="Basic and acidic residues" evidence="6">
    <location>
        <begin position="205"/>
        <end position="242"/>
    </location>
</feature>
<dbReference type="SMR" id="A0A6J1HCF0"/>
<comment type="similarity">
    <text evidence="4 5">Belongs to the small heat shock protein (HSP20) family.</text>
</comment>
<dbReference type="Pfam" id="PF00011">
    <property type="entry name" value="HSP20"/>
    <property type="match status" value="1"/>
</dbReference>
<feature type="compositionally biased region" description="Polar residues" evidence="6">
    <location>
        <begin position="127"/>
        <end position="146"/>
    </location>
</feature>
<evidence type="ECO:0000256" key="7">
    <source>
        <dbReference type="SAM" id="Phobius"/>
    </source>
</evidence>
<organism evidence="9 10">
    <name type="scientific">Cucurbita moschata</name>
    <name type="common">Winter crookneck squash</name>
    <name type="synonym">Cucurbita pepo var. moschata</name>
    <dbReference type="NCBI Taxonomy" id="3662"/>
    <lineage>
        <taxon>Eukaryota</taxon>
        <taxon>Viridiplantae</taxon>
        <taxon>Streptophyta</taxon>
        <taxon>Embryophyta</taxon>
        <taxon>Tracheophyta</taxon>
        <taxon>Spermatophyta</taxon>
        <taxon>Magnoliopsida</taxon>
        <taxon>eudicotyledons</taxon>
        <taxon>Gunneridae</taxon>
        <taxon>Pentapetalae</taxon>
        <taxon>rosids</taxon>
        <taxon>fabids</taxon>
        <taxon>Cucurbitales</taxon>
        <taxon>Cucurbitaceae</taxon>
        <taxon>Cucurbiteae</taxon>
        <taxon>Cucurbita</taxon>
    </lineage>
</organism>
<dbReference type="InterPro" id="IPR008978">
    <property type="entry name" value="HSP20-like_chaperone"/>
</dbReference>
<keyword evidence="7" id="KW-1133">Transmembrane helix</keyword>
<dbReference type="GO" id="GO:0034605">
    <property type="term" value="P:cellular response to heat"/>
    <property type="evidence" value="ECO:0007669"/>
    <property type="project" value="TreeGrafter"/>
</dbReference>
<dbReference type="GO" id="GO:0005886">
    <property type="term" value="C:plasma membrane"/>
    <property type="evidence" value="ECO:0007669"/>
    <property type="project" value="UniProtKB-SubCell"/>
</dbReference>
<evidence type="ECO:0000313" key="10">
    <source>
        <dbReference type="RefSeq" id="XP_022960894.1"/>
    </source>
</evidence>
<gene>
    <name evidence="10" type="primary">LOC111461557</name>
</gene>
<keyword evidence="3" id="KW-0611">Plant defense</keyword>
<dbReference type="InterPro" id="IPR002068">
    <property type="entry name" value="A-crystallin/Hsp20_dom"/>
</dbReference>
<feature type="region of interest" description="Disordered" evidence="6">
    <location>
        <begin position="94"/>
        <end position="242"/>
    </location>
</feature>
<dbReference type="PANTHER" id="PTHR43670">
    <property type="entry name" value="HEAT SHOCK PROTEIN 26"/>
    <property type="match status" value="1"/>
</dbReference>
<comment type="subcellular location">
    <subcellularLocation>
        <location evidence="1">Cell membrane</location>
        <topology evidence="1">Single-pass membrane protein</topology>
    </subcellularLocation>
</comment>
<dbReference type="GO" id="GO:0006952">
    <property type="term" value="P:defense response"/>
    <property type="evidence" value="ECO:0007669"/>
    <property type="project" value="UniProtKB-KW"/>
</dbReference>
<evidence type="ECO:0000256" key="5">
    <source>
        <dbReference type="RuleBase" id="RU003616"/>
    </source>
</evidence>
<keyword evidence="7" id="KW-0812">Transmembrane</keyword>
<dbReference type="Proteomes" id="UP000504609">
    <property type="component" value="Unplaced"/>
</dbReference>
<keyword evidence="7" id="KW-0472">Membrane</keyword>
<evidence type="ECO:0000256" key="6">
    <source>
        <dbReference type="SAM" id="MobiDB-lite"/>
    </source>
</evidence>
<protein>
    <submittedName>
        <fullName evidence="10">Uncharacterized protein LOC111461557</fullName>
    </submittedName>
</protein>
<dbReference type="SUPFAM" id="SSF49764">
    <property type="entry name" value="HSP20-like chaperones"/>
    <property type="match status" value="1"/>
</dbReference>
<sequence>MDSSSKNFQDIEPQINWQHYPESHVLTVTLKDFTRNDLKVQVTSTGKLRITGERRLTSGKGLRFLKEIVIPADADSSKISAKLEKGILYVTQPRKTSAVSSNNPPAQPPKPKAESQPPPTAAKPTDRPNTPKSQNERPQSQANGKQRATPLKPHEAAEAPASTQKSGEKPTAGGGEPVEDSAAKDRTEEETEEKAKAHTKKKLQKRVEGEGTGKEEIGSKMGEKGKEGGGHGRGEKEGGVAEGSEWVRRGEWLRTNMVNLALGAAVFVVAYFNLYKE</sequence>